<evidence type="ECO:0008006" key="3">
    <source>
        <dbReference type="Google" id="ProtNLM"/>
    </source>
</evidence>
<dbReference type="STRING" id="100884.GCA_000269565_00046"/>
<gene>
    <name evidence="1" type="ORF">HMPREF9488_02396</name>
</gene>
<proteinExistence type="predicted"/>
<dbReference type="InterPro" id="IPR058532">
    <property type="entry name" value="YjbR/MT2646/Rv2570-like"/>
</dbReference>
<dbReference type="InterPro" id="IPR007351">
    <property type="entry name" value="YjbR"/>
</dbReference>
<dbReference type="HOGENOM" id="CLU_105851_5_1_9"/>
<dbReference type="AlphaFoldDB" id="E7GCA4"/>
<reference evidence="1 2" key="1">
    <citation type="submission" date="2010-12" db="EMBL/GenBank/DDBJ databases">
        <title>The Genome Sequence of Coprobacillus sp. strain 29_1.</title>
        <authorList>
            <consortium name="The Broad Institute Genome Sequencing Platform"/>
            <person name="Earl A."/>
            <person name="Ward D."/>
            <person name="Feldgarden M."/>
            <person name="Gevers D."/>
            <person name="Daigneault M."/>
            <person name="Sibley C.D."/>
            <person name="White A."/>
            <person name="Strauss J."/>
            <person name="Allen-Vercoe E."/>
            <person name="Young S.K."/>
            <person name="Zeng Q."/>
            <person name="Gargeya S."/>
            <person name="Fitzgerald M."/>
            <person name="Haas B."/>
            <person name="Abouelleil A."/>
            <person name="Alvarado L."/>
            <person name="Arachchi H.M."/>
            <person name="Berlin A."/>
            <person name="Brown A."/>
            <person name="Chapman S.B."/>
            <person name="Chen Z."/>
            <person name="Dunbar C."/>
            <person name="Freedman E."/>
            <person name="Gearin G."/>
            <person name="Gellesch M."/>
            <person name="Goldberg J."/>
            <person name="Griggs A."/>
            <person name="Gujja S."/>
            <person name="Heilman E."/>
            <person name="Heiman D."/>
            <person name="Howarth C."/>
            <person name="Larson L."/>
            <person name="Lui A."/>
            <person name="MacDonald P.J.P."/>
            <person name="Mehta T."/>
            <person name="Montmayeur A."/>
            <person name="Murphy C."/>
            <person name="Neiman D."/>
            <person name="Pearson M."/>
            <person name="Priest M."/>
            <person name="Roberts A."/>
            <person name="Saif S."/>
            <person name="Shea T."/>
            <person name="Shenoy N."/>
            <person name="Sisk P."/>
            <person name="Stolte C."/>
            <person name="Sykes S."/>
            <person name="White J."/>
            <person name="Yandava C."/>
            <person name="Nusbaum C."/>
            <person name="Birren B."/>
        </authorList>
    </citation>
    <scope>NUCLEOTIDE SEQUENCE [LARGE SCALE GENOMIC DNA]</scope>
    <source>
        <strain evidence="1 2">29_1</strain>
    </source>
</reference>
<dbReference type="PANTHER" id="PTHR35145">
    <property type="entry name" value="CYTOPLASMIC PROTEIN-RELATED"/>
    <property type="match status" value="1"/>
</dbReference>
<dbReference type="Proteomes" id="UP000003157">
    <property type="component" value="Unassembled WGS sequence"/>
</dbReference>
<organism evidence="1 2">
    <name type="scientific">Coprobacillus cateniformis</name>
    <dbReference type="NCBI Taxonomy" id="100884"/>
    <lineage>
        <taxon>Bacteria</taxon>
        <taxon>Bacillati</taxon>
        <taxon>Bacillota</taxon>
        <taxon>Erysipelotrichia</taxon>
        <taxon>Erysipelotrichales</taxon>
        <taxon>Coprobacillaceae</taxon>
        <taxon>Coprobacillus</taxon>
    </lineage>
</organism>
<dbReference type="GeneID" id="78227984"/>
<dbReference type="Gene3D" id="3.90.1150.30">
    <property type="match status" value="1"/>
</dbReference>
<dbReference type="InterPro" id="IPR038056">
    <property type="entry name" value="YjbR-like_sf"/>
</dbReference>
<dbReference type="PANTHER" id="PTHR35145:SF1">
    <property type="entry name" value="CYTOPLASMIC PROTEIN"/>
    <property type="match status" value="1"/>
</dbReference>
<dbReference type="eggNOG" id="COG2315">
    <property type="taxonomic scope" value="Bacteria"/>
</dbReference>
<dbReference type="SUPFAM" id="SSF142906">
    <property type="entry name" value="YjbR-like"/>
    <property type="match status" value="1"/>
</dbReference>
<dbReference type="OrthoDB" id="9789813at2"/>
<dbReference type="RefSeq" id="WP_008789484.1">
    <property type="nucleotide sequence ID" value="NZ_AKCB01000001.1"/>
</dbReference>
<dbReference type="EMBL" id="ADKX01000039">
    <property type="protein sequence ID" value="EFW04113.1"/>
    <property type="molecule type" value="Genomic_DNA"/>
</dbReference>
<name>E7GCA4_9FIRM</name>
<accession>E7GCA4</accession>
<keyword evidence="2" id="KW-1185">Reference proteome</keyword>
<evidence type="ECO:0000313" key="2">
    <source>
        <dbReference type="Proteomes" id="UP000003157"/>
    </source>
</evidence>
<sequence>MKTRQEIITYCLTYQNVYEDYPFSDTNWTCMRHHENHKIFAWIFERNGSIWVNVKGTKGWLDFFREKYKSVVPGYHLSKEHWNSIILDGTVDPKDIEIMIQESYDITLVKRKRK</sequence>
<protein>
    <recommendedName>
        <fullName evidence="3">MmcQ/YjbR family DNA-binding protein</fullName>
    </recommendedName>
</protein>
<comment type="caution">
    <text evidence="1">The sequence shown here is derived from an EMBL/GenBank/DDBJ whole genome shotgun (WGS) entry which is preliminary data.</text>
</comment>
<evidence type="ECO:0000313" key="1">
    <source>
        <dbReference type="EMBL" id="EFW04113.1"/>
    </source>
</evidence>
<dbReference type="Pfam" id="PF04237">
    <property type="entry name" value="YjbR"/>
    <property type="match status" value="1"/>
</dbReference>